<dbReference type="InterPro" id="IPR000551">
    <property type="entry name" value="MerR-type_HTH_dom"/>
</dbReference>
<dbReference type="PROSITE" id="PS50937">
    <property type="entry name" value="HTH_MERR_2"/>
    <property type="match status" value="1"/>
</dbReference>
<dbReference type="PANTHER" id="PTHR30204">
    <property type="entry name" value="REDOX-CYCLING DRUG-SENSING TRANSCRIPTIONAL ACTIVATOR SOXR"/>
    <property type="match status" value="1"/>
</dbReference>
<evidence type="ECO:0000259" key="2">
    <source>
        <dbReference type="PROSITE" id="PS50937"/>
    </source>
</evidence>
<feature type="domain" description="HTH merR-type" evidence="2">
    <location>
        <begin position="14"/>
        <end position="81"/>
    </location>
</feature>
<dbReference type="SMART" id="SM00422">
    <property type="entry name" value="HTH_MERR"/>
    <property type="match status" value="1"/>
</dbReference>
<reference evidence="3" key="1">
    <citation type="submission" date="2018-06" db="EMBL/GenBank/DDBJ databases">
        <authorList>
            <person name="Zhirakovskaya E."/>
        </authorList>
    </citation>
    <scope>NUCLEOTIDE SEQUENCE</scope>
</reference>
<dbReference type="PANTHER" id="PTHR30204:SF58">
    <property type="entry name" value="HTH-TYPE TRANSCRIPTIONAL REGULATOR YFMP"/>
    <property type="match status" value="1"/>
</dbReference>
<dbReference type="CDD" id="cd04776">
    <property type="entry name" value="HTH_GnyR"/>
    <property type="match status" value="1"/>
</dbReference>
<dbReference type="AlphaFoldDB" id="A0A3B0S9N1"/>
<accession>A0A3B0S9N1</accession>
<name>A0A3B0S9N1_9ZZZZ</name>
<evidence type="ECO:0000256" key="1">
    <source>
        <dbReference type="ARBA" id="ARBA00023125"/>
    </source>
</evidence>
<evidence type="ECO:0000313" key="3">
    <source>
        <dbReference type="EMBL" id="VAV97208.1"/>
    </source>
</evidence>
<dbReference type="GO" id="GO:0003677">
    <property type="term" value="F:DNA binding"/>
    <property type="evidence" value="ECO:0007669"/>
    <property type="project" value="UniProtKB-KW"/>
</dbReference>
<gene>
    <name evidence="3" type="ORF">MNBD_ALPHA08-2315</name>
</gene>
<organism evidence="3">
    <name type="scientific">hydrothermal vent metagenome</name>
    <dbReference type="NCBI Taxonomy" id="652676"/>
    <lineage>
        <taxon>unclassified sequences</taxon>
        <taxon>metagenomes</taxon>
        <taxon>ecological metagenomes</taxon>
    </lineage>
</organism>
<dbReference type="InterPro" id="IPR047057">
    <property type="entry name" value="MerR_fam"/>
</dbReference>
<dbReference type="SUPFAM" id="SSF46955">
    <property type="entry name" value="Putative DNA-binding domain"/>
    <property type="match status" value="1"/>
</dbReference>
<dbReference type="Pfam" id="PF13411">
    <property type="entry name" value="MerR_1"/>
    <property type="match status" value="1"/>
</dbReference>
<protein>
    <submittedName>
        <fullName evidence="3">Transcriptional regulator, MerR family</fullName>
    </submittedName>
</protein>
<sequence>MVIIPKETVDRNQTWSISQMCRDFDVTPRTLRFYEQKGMLTPARKGWTRIFGYRDRARVKLILRGKRAGFPLDEIKEMLDLYNLRNGNRKQLELASVKMKERLIALKEQQIEIEEAVVDLKKTVKVVDGMLKEKTSA</sequence>
<dbReference type="EMBL" id="UOEC01000141">
    <property type="protein sequence ID" value="VAV97208.1"/>
    <property type="molecule type" value="Genomic_DNA"/>
</dbReference>
<dbReference type="InterPro" id="IPR009061">
    <property type="entry name" value="DNA-bd_dom_put_sf"/>
</dbReference>
<dbReference type="Gene3D" id="1.10.1660.10">
    <property type="match status" value="1"/>
</dbReference>
<dbReference type="GO" id="GO:0003700">
    <property type="term" value="F:DNA-binding transcription factor activity"/>
    <property type="evidence" value="ECO:0007669"/>
    <property type="project" value="InterPro"/>
</dbReference>
<proteinExistence type="predicted"/>
<keyword evidence="1" id="KW-0238">DNA-binding</keyword>